<dbReference type="EMBL" id="GBRH01259517">
    <property type="protein sequence ID" value="JAD38378.1"/>
    <property type="molecule type" value="Transcribed_RNA"/>
</dbReference>
<sequence length="11" mass="1331">MWPQYTSFASL</sequence>
<organism evidence="1">
    <name type="scientific">Arundo donax</name>
    <name type="common">Giant reed</name>
    <name type="synonym">Donax arundinaceus</name>
    <dbReference type="NCBI Taxonomy" id="35708"/>
    <lineage>
        <taxon>Eukaryota</taxon>
        <taxon>Viridiplantae</taxon>
        <taxon>Streptophyta</taxon>
        <taxon>Embryophyta</taxon>
        <taxon>Tracheophyta</taxon>
        <taxon>Spermatophyta</taxon>
        <taxon>Magnoliopsida</taxon>
        <taxon>Liliopsida</taxon>
        <taxon>Poales</taxon>
        <taxon>Poaceae</taxon>
        <taxon>PACMAD clade</taxon>
        <taxon>Arundinoideae</taxon>
        <taxon>Arundineae</taxon>
        <taxon>Arundo</taxon>
    </lineage>
</organism>
<reference evidence="1" key="2">
    <citation type="journal article" date="2015" name="Data Brief">
        <title>Shoot transcriptome of the giant reed, Arundo donax.</title>
        <authorList>
            <person name="Barrero R.A."/>
            <person name="Guerrero F.D."/>
            <person name="Moolhuijzen P."/>
            <person name="Goolsby J.A."/>
            <person name="Tidwell J."/>
            <person name="Bellgard S.E."/>
            <person name="Bellgard M.I."/>
        </authorList>
    </citation>
    <scope>NUCLEOTIDE SEQUENCE</scope>
    <source>
        <tissue evidence="1">Shoot tissue taken approximately 20 cm above the soil surface</tissue>
    </source>
</reference>
<reference evidence="1" key="1">
    <citation type="submission" date="2014-09" db="EMBL/GenBank/DDBJ databases">
        <authorList>
            <person name="Magalhaes I.L.F."/>
            <person name="Oliveira U."/>
            <person name="Santos F.R."/>
            <person name="Vidigal T.H.D.A."/>
            <person name="Brescovit A.D."/>
            <person name="Santos A.J."/>
        </authorList>
    </citation>
    <scope>NUCLEOTIDE SEQUENCE</scope>
    <source>
        <tissue evidence="1">Shoot tissue taken approximately 20 cm above the soil surface</tissue>
    </source>
</reference>
<accession>A0A0A8ZL04</accession>
<proteinExistence type="predicted"/>
<evidence type="ECO:0000313" key="1">
    <source>
        <dbReference type="EMBL" id="JAD38378.1"/>
    </source>
</evidence>
<protein>
    <submittedName>
        <fullName evidence="1">Uncharacterized protein</fullName>
    </submittedName>
</protein>
<name>A0A0A8ZL04_ARUDO</name>